<reference evidence="2" key="1">
    <citation type="journal article" date="2021" name="bioRxiv">
        <title>Whole Genome Assembly and Annotation of Northern Wild Rice, Zizania palustris L., Supports a Whole Genome Duplication in the Zizania Genus.</title>
        <authorList>
            <person name="Haas M."/>
            <person name="Kono T."/>
            <person name="Macchietto M."/>
            <person name="Millas R."/>
            <person name="McGilp L."/>
            <person name="Shao M."/>
            <person name="Duquette J."/>
            <person name="Hirsch C.N."/>
            <person name="Kimball J."/>
        </authorList>
    </citation>
    <scope>NUCLEOTIDE SEQUENCE</scope>
    <source>
        <tissue evidence="2">Fresh leaf tissue</tissue>
    </source>
</reference>
<keyword evidence="3" id="KW-1185">Reference proteome</keyword>
<gene>
    <name evidence="2" type="ORF">GUJ93_ZPchr0012g21638</name>
</gene>
<evidence type="ECO:0000256" key="1">
    <source>
        <dbReference type="SAM" id="MobiDB-lite"/>
    </source>
</evidence>
<proteinExistence type="predicted"/>
<reference evidence="2" key="2">
    <citation type="submission" date="2021-02" db="EMBL/GenBank/DDBJ databases">
        <authorList>
            <person name="Kimball J.A."/>
            <person name="Haas M.W."/>
            <person name="Macchietto M."/>
            <person name="Kono T."/>
            <person name="Duquette J."/>
            <person name="Shao M."/>
        </authorList>
    </citation>
    <scope>NUCLEOTIDE SEQUENCE</scope>
    <source>
        <tissue evidence="2">Fresh leaf tissue</tissue>
    </source>
</reference>
<accession>A0A8J6BWT6</accession>
<comment type="caution">
    <text evidence="2">The sequence shown here is derived from an EMBL/GenBank/DDBJ whole genome shotgun (WGS) entry which is preliminary data.</text>
</comment>
<organism evidence="2 3">
    <name type="scientific">Zizania palustris</name>
    <name type="common">Northern wild rice</name>
    <dbReference type="NCBI Taxonomy" id="103762"/>
    <lineage>
        <taxon>Eukaryota</taxon>
        <taxon>Viridiplantae</taxon>
        <taxon>Streptophyta</taxon>
        <taxon>Embryophyta</taxon>
        <taxon>Tracheophyta</taxon>
        <taxon>Spermatophyta</taxon>
        <taxon>Magnoliopsida</taxon>
        <taxon>Liliopsida</taxon>
        <taxon>Poales</taxon>
        <taxon>Poaceae</taxon>
        <taxon>BOP clade</taxon>
        <taxon>Oryzoideae</taxon>
        <taxon>Oryzeae</taxon>
        <taxon>Zizaniinae</taxon>
        <taxon>Zizania</taxon>
    </lineage>
</organism>
<evidence type="ECO:0000313" key="3">
    <source>
        <dbReference type="Proteomes" id="UP000729402"/>
    </source>
</evidence>
<evidence type="ECO:0000313" key="2">
    <source>
        <dbReference type="EMBL" id="KAG8095230.1"/>
    </source>
</evidence>
<sequence length="125" mass="13564">MNSPYDTGSGGGVEETLKAIMKRLNAIEERLMPIQSLEERLTALEISVRSPPGRQELLVTCVPAHTPEQGQDGGRRDVHQVDRGEEVDQRGPLPHSQESRYRGVGSDGDGDLGPDPPTHGQDGGW</sequence>
<feature type="region of interest" description="Disordered" evidence="1">
    <location>
        <begin position="63"/>
        <end position="125"/>
    </location>
</feature>
<name>A0A8J6BWT6_ZIZPA</name>
<dbReference type="EMBL" id="JAAALK010000080">
    <property type="protein sequence ID" value="KAG8095230.1"/>
    <property type="molecule type" value="Genomic_DNA"/>
</dbReference>
<dbReference type="Proteomes" id="UP000729402">
    <property type="component" value="Unassembled WGS sequence"/>
</dbReference>
<dbReference type="AlphaFoldDB" id="A0A8J6BWT6"/>
<feature type="compositionally biased region" description="Basic and acidic residues" evidence="1">
    <location>
        <begin position="73"/>
        <end position="89"/>
    </location>
</feature>
<protein>
    <submittedName>
        <fullName evidence="2">Uncharacterized protein</fullName>
    </submittedName>
</protein>